<dbReference type="HOGENOM" id="CLU_1501751_0_0_5"/>
<evidence type="ECO:0008006" key="3">
    <source>
        <dbReference type="Google" id="ProtNLM"/>
    </source>
</evidence>
<dbReference type="AlphaFoldDB" id="A0L4B5"/>
<dbReference type="KEGG" id="mgm:Mmc1_0281"/>
<gene>
    <name evidence="1" type="ordered locus">Mmc1_0281</name>
</gene>
<keyword evidence="2" id="KW-1185">Reference proteome</keyword>
<reference evidence="1 2" key="2">
    <citation type="journal article" date="2012" name="Int. J. Syst. Evol. Microbiol.">
        <title>Magnetococcus marinus gen. nov., sp. nov., a marine, magnetotactic bacterium that represents a novel lineage (Magnetococcaceae fam. nov.; Magnetococcales ord. nov.) at the base of the Alphaproteobacteria.</title>
        <authorList>
            <person name="Bazylinski D.A."/>
            <person name="Williams T.J."/>
            <person name="Lefevre C.T."/>
            <person name="Berg R.J."/>
            <person name="Zhang C.L."/>
            <person name="Bowser S.S."/>
            <person name="Dean A.J."/>
            <person name="Beveridge T.J."/>
        </authorList>
    </citation>
    <scope>NUCLEOTIDE SEQUENCE [LARGE SCALE GENOMIC DNA]</scope>
    <source>
        <strain evidence="2">ATCC BAA-1437 / JCM 17883 / MC-1</strain>
    </source>
</reference>
<dbReference type="EMBL" id="CP000471">
    <property type="protein sequence ID" value="ABK42808.1"/>
    <property type="molecule type" value="Genomic_DNA"/>
</dbReference>
<evidence type="ECO:0000313" key="1">
    <source>
        <dbReference type="EMBL" id="ABK42808.1"/>
    </source>
</evidence>
<name>A0L4B5_MAGMM</name>
<sequence precursor="true">MLLSFLSKRQRHGLVALLLGLLLTGCGPTEFSDLEMRGGRAYLKNSAVPYTGPVVAFFPSDEEGGERQIYMEGGFANGLRDGTWTTYRTNGGKIEDKYVLGRRNGTIKRFDARGKVRSEESYFNGRRHGGAVYYNEDGGVARNLYYQEGNLRAYPSPARRTMIEDKMKEGPDSDLLDIK</sequence>
<accession>A0L4B5</accession>
<protein>
    <recommendedName>
        <fullName evidence="3">MORN variant repeat protein</fullName>
    </recommendedName>
</protein>
<dbReference type="Gene3D" id="3.90.930.1">
    <property type="match status" value="1"/>
</dbReference>
<dbReference type="SUPFAM" id="SSF82185">
    <property type="entry name" value="Histone H3 K4-specific methyltransferase SET7/9 N-terminal domain"/>
    <property type="match status" value="1"/>
</dbReference>
<reference evidence="2" key="1">
    <citation type="journal article" date="2009" name="Appl. Environ. Microbiol.">
        <title>Complete genome sequence of the chemolithoautotrophic marine magnetotactic coccus strain MC-1.</title>
        <authorList>
            <person name="Schubbe S."/>
            <person name="Williams T.J."/>
            <person name="Xie G."/>
            <person name="Kiss H.E."/>
            <person name="Brettin T.S."/>
            <person name="Martinez D."/>
            <person name="Ross C.A."/>
            <person name="Schuler D."/>
            <person name="Cox B.L."/>
            <person name="Nealson K.H."/>
            <person name="Bazylinski D.A."/>
        </authorList>
    </citation>
    <scope>NUCLEOTIDE SEQUENCE [LARGE SCALE GENOMIC DNA]</scope>
    <source>
        <strain evidence="2">ATCC BAA-1437 / JCM 17883 / MC-1</strain>
    </source>
</reference>
<organism evidence="1 2">
    <name type="scientific">Magnetococcus marinus (strain ATCC BAA-1437 / JCM 17883 / MC-1)</name>
    <dbReference type="NCBI Taxonomy" id="156889"/>
    <lineage>
        <taxon>Bacteria</taxon>
        <taxon>Pseudomonadati</taxon>
        <taxon>Pseudomonadota</taxon>
        <taxon>Magnetococcia</taxon>
        <taxon>Magnetococcales</taxon>
        <taxon>Magnetococcaceae</taxon>
        <taxon>Magnetococcus</taxon>
    </lineage>
</organism>
<evidence type="ECO:0000313" key="2">
    <source>
        <dbReference type="Proteomes" id="UP000002586"/>
    </source>
</evidence>
<dbReference type="Proteomes" id="UP000002586">
    <property type="component" value="Chromosome"/>
</dbReference>
<dbReference type="eggNOG" id="COG2849">
    <property type="taxonomic scope" value="Bacteria"/>
</dbReference>
<proteinExistence type="predicted"/>